<dbReference type="Proteomes" id="UP000054166">
    <property type="component" value="Unassembled WGS sequence"/>
</dbReference>
<organism evidence="1 2">
    <name type="scientific">Piloderma croceum (strain F 1598)</name>
    <dbReference type="NCBI Taxonomy" id="765440"/>
    <lineage>
        <taxon>Eukaryota</taxon>
        <taxon>Fungi</taxon>
        <taxon>Dikarya</taxon>
        <taxon>Basidiomycota</taxon>
        <taxon>Agaricomycotina</taxon>
        <taxon>Agaricomycetes</taxon>
        <taxon>Agaricomycetidae</taxon>
        <taxon>Atheliales</taxon>
        <taxon>Atheliaceae</taxon>
        <taxon>Piloderma</taxon>
    </lineage>
</organism>
<gene>
    <name evidence="1" type="ORF">PILCRDRAFT_86514</name>
</gene>
<proteinExistence type="predicted"/>
<evidence type="ECO:0000313" key="1">
    <source>
        <dbReference type="EMBL" id="KIM86289.1"/>
    </source>
</evidence>
<protein>
    <submittedName>
        <fullName evidence="1">Uncharacterized protein</fullName>
    </submittedName>
</protein>
<reference evidence="1 2" key="1">
    <citation type="submission" date="2014-04" db="EMBL/GenBank/DDBJ databases">
        <authorList>
            <consortium name="DOE Joint Genome Institute"/>
            <person name="Kuo A."/>
            <person name="Tarkka M."/>
            <person name="Buscot F."/>
            <person name="Kohler A."/>
            <person name="Nagy L.G."/>
            <person name="Floudas D."/>
            <person name="Copeland A."/>
            <person name="Barry K.W."/>
            <person name="Cichocki N."/>
            <person name="Veneault-Fourrey C."/>
            <person name="LaButti K."/>
            <person name="Lindquist E.A."/>
            <person name="Lipzen A."/>
            <person name="Lundell T."/>
            <person name="Morin E."/>
            <person name="Murat C."/>
            <person name="Sun H."/>
            <person name="Tunlid A."/>
            <person name="Henrissat B."/>
            <person name="Grigoriev I.V."/>
            <person name="Hibbett D.S."/>
            <person name="Martin F."/>
            <person name="Nordberg H.P."/>
            <person name="Cantor M.N."/>
            <person name="Hua S.X."/>
        </authorList>
    </citation>
    <scope>NUCLEOTIDE SEQUENCE [LARGE SCALE GENOMIC DNA]</scope>
    <source>
        <strain evidence="1 2">F 1598</strain>
    </source>
</reference>
<name>A0A0C3G356_PILCF</name>
<dbReference type="InParanoid" id="A0A0C3G356"/>
<reference evidence="2" key="2">
    <citation type="submission" date="2015-01" db="EMBL/GenBank/DDBJ databases">
        <title>Evolutionary Origins and Diversification of the Mycorrhizal Mutualists.</title>
        <authorList>
            <consortium name="DOE Joint Genome Institute"/>
            <consortium name="Mycorrhizal Genomics Consortium"/>
            <person name="Kohler A."/>
            <person name="Kuo A."/>
            <person name="Nagy L.G."/>
            <person name="Floudas D."/>
            <person name="Copeland A."/>
            <person name="Barry K.W."/>
            <person name="Cichocki N."/>
            <person name="Veneault-Fourrey C."/>
            <person name="LaButti K."/>
            <person name="Lindquist E.A."/>
            <person name="Lipzen A."/>
            <person name="Lundell T."/>
            <person name="Morin E."/>
            <person name="Murat C."/>
            <person name="Riley R."/>
            <person name="Ohm R."/>
            <person name="Sun H."/>
            <person name="Tunlid A."/>
            <person name="Henrissat B."/>
            <person name="Grigoriev I.V."/>
            <person name="Hibbett D.S."/>
            <person name="Martin F."/>
        </authorList>
    </citation>
    <scope>NUCLEOTIDE SEQUENCE [LARGE SCALE GENOMIC DNA]</scope>
    <source>
        <strain evidence="2">F 1598</strain>
    </source>
</reference>
<sequence length="172" mass="19538">MQNYQNQTFLGANIWICSDALGWLRHIRRVATPIIRTMGLAATAEGLVGPARHYMEWARRVAQNDPRIENLVWVLCAGFAQHMGAFLHDEHFRQLDRNIQIITIFTGGSETGNLLSSTRYDQHICHVIFPSVLRAVNRLFPAGLEAHINTVAQRLYHQNTPVHSDLSEAEEL</sequence>
<evidence type="ECO:0000313" key="2">
    <source>
        <dbReference type="Proteomes" id="UP000054166"/>
    </source>
</evidence>
<keyword evidence="2" id="KW-1185">Reference proteome</keyword>
<dbReference type="EMBL" id="KN832982">
    <property type="protein sequence ID" value="KIM86289.1"/>
    <property type="molecule type" value="Genomic_DNA"/>
</dbReference>
<accession>A0A0C3G356</accession>
<dbReference type="HOGENOM" id="CLU_1555848_0_0_1"/>
<dbReference type="AlphaFoldDB" id="A0A0C3G356"/>